<evidence type="ECO:0000313" key="3">
    <source>
        <dbReference type="EMBL" id="GLP94949.1"/>
    </source>
</evidence>
<dbReference type="Proteomes" id="UP001161422">
    <property type="component" value="Unassembled WGS sequence"/>
</dbReference>
<dbReference type="InterPro" id="IPR021244">
    <property type="entry name" value="DUF2802"/>
</dbReference>
<accession>A0AA37RU91</accession>
<feature type="coiled-coil region" evidence="1">
    <location>
        <begin position="19"/>
        <end position="88"/>
    </location>
</feature>
<keyword evidence="4" id="KW-1185">Reference proteome</keyword>
<name>A0AA37RU91_9GAMM</name>
<reference evidence="3" key="2">
    <citation type="submission" date="2023-01" db="EMBL/GenBank/DDBJ databases">
        <title>Draft genome sequence of Paraferrimonas sedimenticola strain NBRC 101628.</title>
        <authorList>
            <person name="Sun Q."/>
            <person name="Mori K."/>
        </authorList>
    </citation>
    <scope>NUCLEOTIDE SEQUENCE</scope>
    <source>
        <strain evidence="3">NBRC 101628</strain>
    </source>
</reference>
<keyword evidence="1" id="KW-0175">Coiled coil</keyword>
<reference evidence="3" key="1">
    <citation type="journal article" date="2014" name="Int. J. Syst. Evol. Microbiol.">
        <title>Complete genome sequence of Corynebacterium casei LMG S-19264T (=DSM 44701T), isolated from a smear-ripened cheese.</title>
        <authorList>
            <consortium name="US DOE Joint Genome Institute (JGI-PGF)"/>
            <person name="Walter F."/>
            <person name="Albersmeier A."/>
            <person name="Kalinowski J."/>
            <person name="Ruckert C."/>
        </authorList>
    </citation>
    <scope>NUCLEOTIDE SEQUENCE</scope>
    <source>
        <strain evidence="3">NBRC 101628</strain>
    </source>
</reference>
<dbReference type="Pfam" id="PF10975">
    <property type="entry name" value="DUF2802"/>
    <property type="match status" value="1"/>
</dbReference>
<keyword evidence="2" id="KW-0812">Transmembrane</keyword>
<evidence type="ECO:0000256" key="1">
    <source>
        <dbReference type="SAM" id="Coils"/>
    </source>
</evidence>
<sequence length="134" mass="15236">MISNDWLIVIGFIGFAFGLVLMQRQLAQQNKRLNQQQKLLDDYEMQQGLLKQEIQELRSGTLGVGRRLQELQQGIVEQQQQLEEVSQQDPQAKLYARASKMVALGASLDEIIAECEIPRAEAELLLRLNQANSE</sequence>
<evidence type="ECO:0000256" key="2">
    <source>
        <dbReference type="SAM" id="Phobius"/>
    </source>
</evidence>
<comment type="caution">
    <text evidence="3">The sequence shown here is derived from an EMBL/GenBank/DDBJ whole genome shotgun (WGS) entry which is preliminary data.</text>
</comment>
<keyword evidence="2" id="KW-1133">Transmembrane helix</keyword>
<dbReference type="EMBL" id="BSNC01000001">
    <property type="protein sequence ID" value="GLP94949.1"/>
    <property type="molecule type" value="Genomic_DNA"/>
</dbReference>
<keyword evidence="2" id="KW-0472">Membrane</keyword>
<evidence type="ECO:0000313" key="4">
    <source>
        <dbReference type="Proteomes" id="UP001161422"/>
    </source>
</evidence>
<proteinExistence type="predicted"/>
<gene>
    <name evidence="3" type="ORF">GCM10007895_02550</name>
</gene>
<dbReference type="RefSeq" id="WP_095506011.1">
    <property type="nucleotide sequence ID" value="NZ_BSNC01000001.1"/>
</dbReference>
<organism evidence="3 4">
    <name type="scientific">Paraferrimonas sedimenticola</name>
    <dbReference type="NCBI Taxonomy" id="375674"/>
    <lineage>
        <taxon>Bacteria</taxon>
        <taxon>Pseudomonadati</taxon>
        <taxon>Pseudomonadota</taxon>
        <taxon>Gammaproteobacteria</taxon>
        <taxon>Alteromonadales</taxon>
        <taxon>Ferrimonadaceae</taxon>
        <taxon>Paraferrimonas</taxon>
    </lineage>
</organism>
<dbReference type="AlphaFoldDB" id="A0AA37RU91"/>
<feature type="transmembrane region" description="Helical" evidence="2">
    <location>
        <begin position="6"/>
        <end position="22"/>
    </location>
</feature>
<protein>
    <submittedName>
        <fullName evidence="3">DUF2802 domain-containing protein</fullName>
    </submittedName>
</protein>